<accession>A0A0F9FD94</accession>
<sequence length="98" mass="11078">MLIEHDRIIQLETRVVDLERQLVEARACDSDELMVSEFNEMRTQLAEAKAILSDLPDHSDLDAAVFEANTLRSQLAEAQRILALDDSRLLTAVENTAR</sequence>
<name>A0A0F9FD94_9ZZZZ</name>
<evidence type="ECO:0000313" key="1">
    <source>
        <dbReference type="EMBL" id="KKL84223.1"/>
    </source>
</evidence>
<proteinExistence type="predicted"/>
<dbReference type="AlphaFoldDB" id="A0A0F9FD94"/>
<comment type="caution">
    <text evidence="1">The sequence shown here is derived from an EMBL/GenBank/DDBJ whole genome shotgun (WGS) entry which is preliminary data.</text>
</comment>
<feature type="non-terminal residue" evidence="1">
    <location>
        <position position="98"/>
    </location>
</feature>
<dbReference type="EMBL" id="LAZR01021761">
    <property type="protein sequence ID" value="KKL84223.1"/>
    <property type="molecule type" value="Genomic_DNA"/>
</dbReference>
<protein>
    <submittedName>
        <fullName evidence="1">Uncharacterized protein</fullName>
    </submittedName>
</protein>
<reference evidence="1" key="1">
    <citation type="journal article" date="2015" name="Nature">
        <title>Complex archaea that bridge the gap between prokaryotes and eukaryotes.</title>
        <authorList>
            <person name="Spang A."/>
            <person name="Saw J.H."/>
            <person name="Jorgensen S.L."/>
            <person name="Zaremba-Niedzwiedzka K."/>
            <person name="Martijn J."/>
            <person name="Lind A.E."/>
            <person name="van Eijk R."/>
            <person name="Schleper C."/>
            <person name="Guy L."/>
            <person name="Ettema T.J."/>
        </authorList>
    </citation>
    <scope>NUCLEOTIDE SEQUENCE</scope>
</reference>
<gene>
    <name evidence="1" type="ORF">LCGC14_1966840</name>
</gene>
<organism evidence="1">
    <name type="scientific">marine sediment metagenome</name>
    <dbReference type="NCBI Taxonomy" id="412755"/>
    <lineage>
        <taxon>unclassified sequences</taxon>
        <taxon>metagenomes</taxon>
        <taxon>ecological metagenomes</taxon>
    </lineage>
</organism>